<evidence type="ECO:0000313" key="2">
    <source>
        <dbReference type="Proteomes" id="UP000566819"/>
    </source>
</evidence>
<protein>
    <submittedName>
        <fullName evidence="1">Uncharacterized protein</fullName>
    </submittedName>
</protein>
<comment type="caution">
    <text evidence="1">The sequence shown here is derived from an EMBL/GenBank/DDBJ whole genome shotgun (WGS) entry which is preliminary data.</text>
</comment>
<reference evidence="1 2" key="1">
    <citation type="submission" date="2020-03" db="EMBL/GenBank/DDBJ databases">
        <title>Draft Genome Sequence of Cudoniella acicularis.</title>
        <authorList>
            <person name="Buettner E."/>
            <person name="Kellner H."/>
        </authorList>
    </citation>
    <scope>NUCLEOTIDE SEQUENCE [LARGE SCALE GENOMIC DNA]</scope>
    <source>
        <strain evidence="1 2">DSM 108380</strain>
    </source>
</reference>
<evidence type="ECO:0000313" key="1">
    <source>
        <dbReference type="EMBL" id="KAF4634132.1"/>
    </source>
</evidence>
<dbReference type="OrthoDB" id="4909484at2759"/>
<sequence length="109" mass="11699">MVLLVGLVLNSNPFAKSNISVASTLSSLQSKIMLLGYVAVWLVLLSKVANSWGTKATLPILYAAGVPSDWAATQWQEFVVLVAHYRGSPVVVAPALFQGPEDTTARKQE</sequence>
<keyword evidence="2" id="KW-1185">Reference proteome</keyword>
<dbReference type="AlphaFoldDB" id="A0A8H4RTB4"/>
<organism evidence="1 2">
    <name type="scientific">Cudoniella acicularis</name>
    <dbReference type="NCBI Taxonomy" id="354080"/>
    <lineage>
        <taxon>Eukaryota</taxon>
        <taxon>Fungi</taxon>
        <taxon>Dikarya</taxon>
        <taxon>Ascomycota</taxon>
        <taxon>Pezizomycotina</taxon>
        <taxon>Leotiomycetes</taxon>
        <taxon>Helotiales</taxon>
        <taxon>Tricladiaceae</taxon>
        <taxon>Cudoniella</taxon>
    </lineage>
</organism>
<accession>A0A8H4RTB4</accession>
<dbReference type="Proteomes" id="UP000566819">
    <property type="component" value="Unassembled WGS sequence"/>
</dbReference>
<gene>
    <name evidence="1" type="ORF">G7Y89_g3985</name>
</gene>
<dbReference type="EMBL" id="JAAMPI010000206">
    <property type="protein sequence ID" value="KAF4634132.1"/>
    <property type="molecule type" value="Genomic_DNA"/>
</dbReference>
<proteinExistence type="predicted"/>
<name>A0A8H4RTB4_9HELO</name>